<keyword evidence="1" id="KW-0479">Metal-binding</keyword>
<organism evidence="4 5">
    <name type="scientific">Cannabis sativa</name>
    <name type="common">Hemp</name>
    <name type="synonym">Marijuana</name>
    <dbReference type="NCBI Taxonomy" id="3483"/>
    <lineage>
        <taxon>Eukaryota</taxon>
        <taxon>Viridiplantae</taxon>
        <taxon>Streptophyta</taxon>
        <taxon>Embryophyta</taxon>
        <taxon>Tracheophyta</taxon>
        <taxon>Spermatophyta</taxon>
        <taxon>Magnoliopsida</taxon>
        <taxon>eudicotyledons</taxon>
        <taxon>Gunneridae</taxon>
        <taxon>Pentapetalae</taxon>
        <taxon>rosids</taxon>
        <taxon>fabids</taxon>
        <taxon>Rosales</taxon>
        <taxon>Cannabaceae</taxon>
        <taxon>Cannabis</taxon>
    </lineage>
</organism>
<proteinExistence type="predicted"/>
<evidence type="ECO:0000259" key="3">
    <source>
        <dbReference type="PROSITE" id="PS50158"/>
    </source>
</evidence>
<dbReference type="PANTHER" id="PTHR31286:SF178">
    <property type="entry name" value="DUF4283 DOMAIN-CONTAINING PROTEIN"/>
    <property type="match status" value="1"/>
</dbReference>
<dbReference type="Proteomes" id="UP000583929">
    <property type="component" value="Unassembled WGS sequence"/>
</dbReference>
<dbReference type="PANTHER" id="PTHR31286">
    <property type="entry name" value="GLYCINE-RICH CELL WALL STRUCTURAL PROTEIN 1.8-LIKE"/>
    <property type="match status" value="1"/>
</dbReference>
<dbReference type="InterPro" id="IPR001878">
    <property type="entry name" value="Znf_CCHC"/>
</dbReference>
<comment type="caution">
    <text evidence="4">The sequence shown here is derived from an EMBL/GenBank/DDBJ whole genome shotgun (WGS) entry which is preliminary data.</text>
</comment>
<keyword evidence="1" id="KW-0863">Zinc-finger</keyword>
<accession>A0A7J6FSH4</accession>
<feature type="domain" description="CCHC-type" evidence="3">
    <location>
        <begin position="158"/>
        <end position="171"/>
    </location>
</feature>
<evidence type="ECO:0000256" key="2">
    <source>
        <dbReference type="SAM" id="MobiDB-lite"/>
    </source>
</evidence>
<gene>
    <name evidence="4" type="ORF">G4B88_029631</name>
</gene>
<dbReference type="GO" id="GO:0008270">
    <property type="term" value="F:zinc ion binding"/>
    <property type="evidence" value="ECO:0007669"/>
    <property type="project" value="UniProtKB-KW"/>
</dbReference>
<evidence type="ECO:0000256" key="1">
    <source>
        <dbReference type="PROSITE-ProRule" id="PRU00047"/>
    </source>
</evidence>
<name>A0A7J6FSH4_CANSA</name>
<evidence type="ECO:0000313" key="5">
    <source>
        <dbReference type="Proteomes" id="UP000583929"/>
    </source>
</evidence>
<keyword evidence="5" id="KW-1185">Reference proteome</keyword>
<reference evidence="4 5" key="1">
    <citation type="journal article" date="2020" name="bioRxiv">
        <title>Sequence and annotation of 42 cannabis genomes reveals extensive copy number variation in cannabinoid synthesis and pathogen resistance genes.</title>
        <authorList>
            <person name="Mckernan K.J."/>
            <person name="Helbert Y."/>
            <person name="Kane L.T."/>
            <person name="Ebling H."/>
            <person name="Zhang L."/>
            <person name="Liu B."/>
            <person name="Eaton Z."/>
            <person name="Mclaughlin S."/>
            <person name="Kingan S."/>
            <person name="Baybayan P."/>
            <person name="Concepcion G."/>
            <person name="Jordan M."/>
            <person name="Riva A."/>
            <person name="Barbazuk W."/>
            <person name="Harkins T."/>
        </authorList>
    </citation>
    <scope>NUCLEOTIDE SEQUENCE [LARGE SCALE GENOMIC DNA]</scope>
    <source>
        <strain evidence="5">cv. Jamaican Lion 4</strain>
        <tissue evidence="4">Leaf</tissue>
    </source>
</reference>
<dbReference type="PROSITE" id="PS50158">
    <property type="entry name" value="ZF_CCHC"/>
    <property type="match status" value="1"/>
</dbReference>
<dbReference type="InterPro" id="IPR040256">
    <property type="entry name" value="At4g02000-like"/>
</dbReference>
<keyword evidence="1" id="KW-0862">Zinc</keyword>
<feature type="region of interest" description="Disordered" evidence="2">
    <location>
        <begin position="250"/>
        <end position="271"/>
    </location>
</feature>
<sequence length="345" mass="38975">MEELLSKTTQLHVSDEEEWEEDQSLTLTIAKNNLRGRLCTNVDHSRGMFLSFSFASEQNQSRILAKMPWYLSNGVLILGKMVNTNDSWKDDLTALPIWGRALGVPIDYLTGKNTLRLASMAGTIWMSINKPVCPGYLLPCGGTKKWIAFKYDELPFMCFRCGRIGHNQKDCSVEFKEITGVMGEKAKAFGVWLKAEHAIRDGFQAGLTAPSIEQQKGIKEQRIGIGTDRGMTLSNSFSLLTDPMKTRKLTLDGTQEGKEKDNSTVEQGSTSANVLTPQKLIARDLREDLGNQEEVNRGKRRIEDPHLFPPRRHPLDFGNAYRYTSGRYHDMAFLPEWKLLGKELL</sequence>
<dbReference type="AlphaFoldDB" id="A0A7J6FSH4"/>
<dbReference type="InterPro" id="IPR025836">
    <property type="entry name" value="Zn_knuckle_CX2CX4HX4C"/>
</dbReference>
<dbReference type="GO" id="GO:0003676">
    <property type="term" value="F:nucleic acid binding"/>
    <property type="evidence" value="ECO:0007669"/>
    <property type="project" value="InterPro"/>
</dbReference>
<dbReference type="EMBL" id="JAATIQ010000177">
    <property type="protein sequence ID" value="KAF4373681.1"/>
    <property type="molecule type" value="Genomic_DNA"/>
</dbReference>
<protein>
    <recommendedName>
        <fullName evidence="3">CCHC-type domain-containing protein</fullName>
    </recommendedName>
</protein>
<dbReference type="Pfam" id="PF14392">
    <property type="entry name" value="zf-CCHC_4"/>
    <property type="match status" value="1"/>
</dbReference>
<evidence type="ECO:0000313" key="4">
    <source>
        <dbReference type="EMBL" id="KAF4373681.1"/>
    </source>
</evidence>